<evidence type="ECO:0000313" key="5">
    <source>
        <dbReference type="Proteomes" id="UP001451571"/>
    </source>
</evidence>
<dbReference type="InterPro" id="IPR034904">
    <property type="entry name" value="FSCA_dom_sf"/>
</dbReference>
<evidence type="ECO:0000256" key="2">
    <source>
        <dbReference type="ARBA" id="ARBA00049958"/>
    </source>
</evidence>
<dbReference type="Proteomes" id="UP001451571">
    <property type="component" value="Chromosome"/>
</dbReference>
<reference evidence="4 5" key="1">
    <citation type="submission" date="2024-02" db="EMBL/GenBank/DDBJ databases">
        <title>Bacterial strain from lacustrine sediment.</title>
        <authorList>
            <person name="Petit C."/>
            <person name="Fadhlaoui K."/>
        </authorList>
    </citation>
    <scope>NUCLEOTIDE SEQUENCE [LARGE SCALE GENOMIC DNA]</scope>
    <source>
        <strain evidence="4 5">IPX-CK</strain>
    </source>
</reference>
<organism evidence="4 5">
    <name type="scientific">Kineothrix sedimenti</name>
    <dbReference type="NCBI Taxonomy" id="3123317"/>
    <lineage>
        <taxon>Bacteria</taxon>
        <taxon>Bacillati</taxon>
        <taxon>Bacillota</taxon>
        <taxon>Clostridia</taxon>
        <taxon>Lachnospirales</taxon>
        <taxon>Lachnospiraceae</taxon>
        <taxon>Kineothrix</taxon>
    </lineage>
</organism>
<feature type="domain" description="NIF system FeS cluster assembly NifU C-terminal" evidence="3">
    <location>
        <begin position="9"/>
        <end position="74"/>
    </location>
</feature>
<dbReference type="EMBL" id="CP146256">
    <property type="protein sequence ID" value="XAH73773.1"/>
    <property type="molecule type" value="Genomic_DNA"/>
</dbReference>
<evidence type="ECO:0000256" key="1">
    <source>
        <dbReference type="ARBA" id="ARBA00006420"/>
    </source>
</evidence>
<comment type="similarity">
    <text evidence="1">Belongs to the NifU family.</text>
</comment>
<evidence type="ECO:0000313" key="4">
    <source>
        <dbReference type="EMBL" id="XAH73773.1"/>
    </source>
</evidence>
<proteinExistence type="inferred from homology"/>
<dbReference type="Pfam" id="PF01106">
    <property type="entry name" value="NifU"/>
    <property type="match status" value="1"/>
</dbReference>
<name>A0ABZ3EU75_9FIRM</name>
<dbReference type="RefSeq" id="WP_342757374.1">
    <property type="nucleotide sequence ID" value="NZ_CP146256.1"/>
</dbReference>
<dbReference type="SUPFAM" id="SSF117916">
    <property type="entry name" value="Fe-S cluster assembly (FSCA) domain-like"/>
    <property type="match status" value="1"/>
</dbReference>
<comment type="function">
    <text evidence="2">May be involved in the formation or repair of [Fe-S] clusters present in iron-sulfur proteins.</text>
</comment>
<accession>A0ABZ3EU75</accession>
<keyword evidence="5" id="KW-1185">Reference proteome</keyword>
<dbReference type="Gene3D" id="3.30.300.130">
    <property type="entry name" value="Fe-S cluster assembly (FSCA)"/>
    <property type="match status" value="1"/>
</dbReference>
<evidence type="ECO:0000259" key="3">
    <source>
        <dbReference type="Pfam" id="PF01106"/>
    </source>
</evidence>
<dbReference type="InterPro" id="IPR001075">
    <property type="entry name" value="NIF_FeS_clus_asmbl_NifU_C"/>
</dbReference>
<sequence length="97" mass="10673">MSEITVDEIEKVLDEQIRPELSLHGGNIKIAGFENDVLSLRMLGQCSGCPSVNITMEGLVNTKLTEKLPGLKKVSLVNGVSDSLLMEARSILQRRHQ</sequence>
<gene>
    <name evidence="4" type="ORF">V6984_20075</name>
</gene>
<dbReference type="PANTHER" id="PTHR11178">
    <property type="entry name" value="IRON-SULFUR CLUSTER SCAFFOLD PROTEIN NFU-RELATED"/>
    <property type="match status" value="1"/>
</dbReference>
<dbReference type="PANTHER" id="PTHR11178:SF25">
    <property type="entry name" value="NIFU-LIKE PROTEIN 3, CHLOROPLASTIC"/>
    <property type="match status" value="1"/>
</dbReference>
<protein>
    <submittedName>
        <fullName evidence="4">NifU family protein</fullName>
    </submittedName>
</protein>